<gene>
    <name evidence="2" type="ORF">CB5_LOCUS30246</name>
</gene>
<name>A0A6V7QWE4_ANACO</name>
<feature type="region of interest" description="Disordered" evidence="1">
    <location>
        <begin position="43"/>
        <end position="83"/>
    </location>
</feature>
<dbReference type="AlphaFoldDB" id="A0A6V7QWE4"/>
<organism evidence="2">
    <name type="scientific">Ananas comosus var. bracteatus</name>
    <name type="common">red pineapple</name>
    <dbReference type="NCBI Taxonomy" id="296719"/>
    <lineage>
        <taxon>Eukaryota</taxon>
        <taxon>Viridiplantae</taxon>
        <taxon>Streptophyta</taxon>
        <taxon>Embryophyta</taxon>
        <taxon>Tracheophyta</taxon>
        <taxon>Spermatophyta</taxon>
        <taxon>Magnoliopsida</taxon>
        <taxon>Liliopsida</taxon>
        <taxon>Poales</taxon>
        <taxon>Bromeliaceae</taxon>
        <taxon>Bromelioideae</taxon>
        <taxon>Ananas</taxon>
    </lineage>
</organism>
<proteinExistence type="predicted"/>
<evidence type="ECO:0000313" key="2">
    <source>
        <dbReference type="EMBL" id="CAD1847035.1"/>
    </source>
</evidence>
<feature type="compositionally biased region" description="Basic and acidic residues" evidence="1">
    <location>
        <begin position="43"/>
        <end position="55"/>
    </location>
</feature>
<evidence type="ECO:0000256" key="1">
    <source>
        <dbReference type="SAM" id="MobiDB-lite"/>
    </source>
</evidence>
<dbReference type="EMBL" id="CAJEUB010000031">
    <property type="protein sequence ID" value="CAD1847035.1"/>
    <property type="molecule type" value="Genomic_DNA"/>
</dbReference>
<reference evidence="2" key="1">
    <citation type="submission" date="2020-07" db="EMBL/GenBank/DDBJ databases">
        <authorList>
            <person name="Lin J."/>
        </authorList>
    </citation>
    <scope>NUCLEOTIDE SEQUENCE</scope>
</reference>
<protein>
    <submittedName>
        <fullName evidence="2">Uncharacterized protein</fullName>
    </submittedName>
</protein>
<sequence>MVDLAKMCPPFSAVCRRAEFLESCVDLYFSCVRADSALKMAKDLKTTTPDDKNLNDADDNESSQNTFSSLPPDREQSAKTSMSIGSFLKSKRVPALKIRDTKLSFG</sequence>
<accession>A0A6V7QWE4</accession>